<keyword evidence="3" id="KW-1185">Reference proteome</keyword>
<comment type="caution">
    <text evidence="2">The sequence shown here is derived from an EMBL/GenBank/DDBJ whole genome shotgun (WGS) entry which is preliminary data.</text>
</comment>
<reference evidence="2 3" key="1">
    <citation type="submission" date="2021-07" db="EMBL/GenBank/DDBJ databases">
        <title>Alteriqipengyuania abyssalis NZ-12B nov, sp.nov isolated from deep sea sponge in pacific ocean.</title>
        <authorList>
            <person name="Tareen S."/>
            <person name="Wink J."/>
        </authorList>
    </citation>
    <scope>NUCLEOTIDE SEQUENCE [LARGE SCALE GENOMIC DNA]</scope>
    <source>
        <strain evidence="2 3">NZ-12B</strain>
    </source>
</reference>
<name>A0ABS7PDE2_9SPHN</name>
<dbReference type="RefSeq" id="WP_222824588.1">
    <property type="nucleotide sequence ID" value="NZ_JAHWXP010000002.1"/>
</dbReference>
<evidence type="ECO:0000313" key="3">
    <source>
        <dbReference type="Proteomes" id="UP000759298"/>
    </source>
</evidence>
<feature type="region of interest" description="Disordered" evidence="1">
    <location>
        <begin position="20"/>
        <end position="60"/>
    </location>
</feature>
<evidence type="ECO:0000256" key="1">
    <source>
        <dbReference type="SAM" id="MobiDB-lite"/>
    </source>
</evidence>
<evidence type="ECO:0008006" key="4">
    <source>
        <dbReference type="Google" id="ProtNLM"/>
    </source>
</evidence>
<sequence length="213" mass="22235">MMVRTIGLALAAMALVGCQGQGEPDEDAAAPAQTGEGLTPASSSPGVADGDTPAANSDEFSSHYTPLDLAACEVTDSESEEGQWAERTCPAYRGVSLFVDDGDGRFDIDAGVRNEAFQSLGAFNDPPDTIEWRMKDGVPFAIIYRLSDATPEGAGRTVLMVERIGTAQQPGCTIAQVAGSAREANVRARQFADRAAAGFDCTESQPATVGNAR</sequence>
<organism evidence="2 3">
    <name type="scientific">Alteriqipengyuania abyssalis</name>
    <dbReference type="NCBI Taxonomy" id="2860200"/>
    <lineage>
        <taxon>Bacteria</taxon>
        <taxon>Pseudomonadati</taxon>
        <taxon>Pseudomonadota</taxon>
        <taxon>Alphaproteobacteria</taxon>
        <taxon>Sphingomonadales</taxon>
        <taxon>Erythrobacteraceae</taxon>
        <taxon>Alteriqipengyuania</taxon>
    </lineage>
</organism>
<proteinExistence type="predicted"/>
<dbReference type="Proteomes" id="UP000759298">
    <property type="component" value="Unassembled WGS sequence"/>
</dbReference>
<accession>A0ABS7PDE2</accession>
<dbReference type="EMBL" id="JAHWXP010000002">
    <property type="protein sequence ID" value="MBY8336996.1"/>
    <property type="molecule type" value="Genomic_DNA"/>
</dbReference>
<gene>
    <name evidence="2" type="ORF">KYN89_08035</name>
</gene>
<evidence type="ECO:0000313" key="2">
    <source>
        <dbReference type="EMBL" id="MBY8336996.1"/>
    </source>
</evidence>
<dbReference type="PROSITE" id="PS51257">
    <property type="entry name" value="PROKAR_LIPOPROTEIN"/>
    <property type="match status" value="1"/>
</dbReference>
<protein>
    <recommendedName>
        <fullName evidence="4">DUF3558 domain-containing protein</fullName>
    </recommendedName>
</protein>